<reference evidence="1" key="1">
    <citation type="journal article" date="2020" name="Nature">
        <title>Giant virus diversity and host interactions through global metagenomics.</title>
        <authorList>
            <person name="Schulz F."/>
            <person name="Roux S."/>
            <person name="Paez-Espino D."/>
            <person name="Jungbluth S."/>
            <person name="Walsh D.A."/>
            <person name="Denef V.J."/>
            <person name="McMahon K.D."/>
            <person name="Konstantinidis K.T."/>
            <person name="Eloe-Fadrosh E.A."/>
            <person name="Kyrpides N.C."/>
            <person name="Woyke T."/>
        </authorList>
    </citation>
    <scope>NUCLEOTIDE SEQUENCE</scope>
    <source>
        <strain evidence="1">GVMAG-M-3300023174-207</strain>
    </source>
</reference>
<organism evidence="1">
    <name type="scientific">viral metagenome</name>
    <dbReference type="NCBI Taxonomy" id="1070528"/>
    <lineage>
        <taxon>unclassified sequences</taxon>
        <taxon>metagenomes</taxon>
        <taxon>organismal metagenomes</taxon>
    </lineage>
</organism>
<evidence type="ECO:0008006" key="2">
    <source>
        <dbReference type="Google" id="ProtNLM"/>
    </source>
</evidence>
<dbReference type="Pfam" id="PF07661">
    <property type="entry name" value="MORN_2"/>
    <property type="match status" value="4"/>
</dbReference>
<evidence type="ECO:0000313" key="1">
    <source>
        <dbReference type="EMBL" id="QHT16958.1"/>
    </source>
</evidence>
<dbReference type="EMBL" id="MN739628">
    <property type="protein sequence ID" value="QHT16958.1"/>
    <property type="molecule type" value="Genomic_DNA"/>
</dbReference>
<dbReference type="AlphaFoldDB" id="A0A6C0DJ39"/>
<dbReference type="InterPro" id="IPR011652">
    <property type="entry name" value="MORN_2"/>
</dbReference>
<dbReference type="Gene3D" id="3.90.930.1">
    <property type="match status" value="1"/>
</dbReference>
<sequence length="189" mass="22231">MRGKMTQEKDIILSVFNTLKYMDNNIANIIDDYIYETHPACIFIGISMPQTTLRYGKRHGKSIQFFQKDVTLTSKIEKISDWKNGVLDGQSIEWWYNGQLSSIVMYKEGLKEGYEIEFYEDGTTWATTTYKKGLIEGESKQFWENGNIRYQYFSKEGKSQGEYKEWTEDGKLIDHLEFKDGLKVKDYLK</sequence>
<name>A0A6C0DJ39_9ZZZZ</name>
<proteinExistence type="predicted"/>
<protein>
    <recommendedName>
        <fullName evidence="2">Toxin-antitoxin system YwqK family antitoxin</fullName>
    </recommendedName>
</protein>
<accession>A0A6C0DJ39</accession>
<dbReference type="SUPFAM" id="SSF82185">
    <property type="entry name" value="Histone H3 K4-specific methyltransferase SET7/9 N-terminal domain"/>
    <property type="match status" value="1"/>
</dbReference>